<protein>
    <submittedName>
        <fullName evidence="2">Uncharacterized protein</fullName>
    </submittedName>
</protein>
<dbReference type="RefSeq" id="WP_107567227.1">
    <property type="nucleotide sequence ID" value="NZ_PYYB01000001.1"/>
</dbReference>
<evidence type="ECO:0000313" key="3">
    <source>
        <dbReference type="Proteomes" id="UP000240739"/>
    </source>
</evidence>
<reference evidence="2 3" key="1">
    <citation type="submission" date="2018-03" db="EMBL/GenBank/DDBJ databases">
        <title>Aquarubrobacter algicola gen. nov., sp. nov., a novel actinobacterium isolated from shallow eutrophic lake during the end of cyanobacterial harmful algal blooms.</title>
        <authorList>
            <person name="Chun S.J."/>
        </authorList>
    </citation>
    <scope>NUCLEOTIDE SEQUENCE [LARGE SCALE GENOMIC DNA]</scope>
    <source>
        <strain evidence="2 3">Seoho-28</strain>
    </source>
</reference>
<sequence length="128" mass="13678">MTTTPRPLTLTAGAALAATIAAVGFSSAASAAPGRVVDGDADLTQNRTGLRLEAETRGATRVTFLYGGRSFAARLVEVDDDGSREWRRTVTARTADRRDGARVTFRVRACGADGCTTRTITERVEWDD</sequence>
<feature type="chain" id="PRO_5015750445" evidence="1">
    <location>
        <begin position="32"/>
        <end position="128"/>
    </location>
</feature>
<dbReference type="EMBL" id="PYYB01000001">
    <property type="protein sequence ID" value="PTL58790.1"/>
    <property type="molecule type" value="Genomic_DNA"/>
</dbReference>
<organism evidence="2 3">
    <name type="scientific">Paraconexibacter algicola</name>
    <dbReference type="NCBI Taxonomy" id="2133960"/>
    <lineage>
        <taxon>Bacteria</taxon>
        <taxon>Bacillati</taxon>
        <taxon>Actinomycetota</taxon>
        <taxon>Thermoleophilia</taxon>
        <taxon>Solirubrobacterales</taxon>
        <taxon>Paraconexibacteraceae</taxon>
        <taxon>Paraconexibacter</taxon>
    </lineage>
</organism>
<dbReference type="Proteomes" id="UP000240739">
    <property type="component" value="Unassembled WGS sequence"/>
</dbReference>
<evidence type="ECO:0000256" key="1">
    <source>
        <dbReference type="SAM" id="SignalP"/>
    </source>
</evidence>
<keyword evidence="1" id="KW-0732">Signal</keyword>
<dbReference type="AlphaFoldDB" id="A0A2T4UHS5"/>
<keyword evidence="3" id="KW-1185">Reference proteome</keyword>
<proteinExistence type="predicted"/>
<comment type="caution">
    <text evidence="2">The sequence shown here is derived from an EMBL/GenBank/DDBJ whole genome shotgun (WGS) entry which is preliminary data.</text>
</comment>
<accession>A0A2T4UHS5</accession>
<evidence type="ECO:0000313" key="2">
    <source>
        <dbReference type="EMBL" id="PTL58790.1"/>
    </source>
</evidence>
<feature type="signal peptide" evidence="1">
    <location>
        <begin position="1"/>
        <end position="31"/>
    </location>
</feature>
<gene>
    <name evidence="2" type="ORF">C7Y72_03560</name>
</gene>
<name>A0A2T4UHS5_9ACTN</name>